<accession>A0A5P2DPL4</accession>
<dbReference type="RefSeq" id="WP_150259950.1">
    <property type="nucleotide sequence ID" value="NZ_CP029189.1"/>
</dbReference>
<reference evidence="1 2" key="1">
    <citation type="submission" date="2018-05" db="EMBL/GenBank/DDBJ databases">
        <title>Streptomyces venezuelae.</title>
        <authorList>
            <person name="Kim W."/>
            <person name="Lee N."/>
            <person name="Cho B.-K."/>
        </authorList>
    </citation>
    <scope>NUCLEOTIDE SEQUENCE [LARGE SCALE GENOMIC DNA]</scope>
    <source>
        <strain evidence="1 2">ATCC 21018</strain>
    </source>
</reference>
<sequence length="75" mass="7930">MDAGKSGRSAEKTREAEAARDELREALAGVDVVLPSLGVDLVSLTSDYLSPLVELGCCRADVAWKLAAALRKSVQ</sequence>
<evidence type="ECO:0000313" key="2">
    <source>
        <dbReference type="Proteomes" id="UP000324101"/>
    </source>
</evidence>
<evidence type="ECO:0000313" key="1">
    <source>
        <dbReference type="EMBL" id="QES57132.1"/>
    </source>
</evidence>
<gene>
    <name evidence="1" type="ORF">DEJ51_25545</name>
</gene>
<protein>
    <submittedName>
        <fullName evidence="1">Uncharacterized protein</fullName>
    </submittedName>
</protein>
<organism evidence="1 2">
    <name type="scientific">Streptomyces venezuelae</name>
    <dbReference type="NCBI Taxonomy" id="54571"/>
    <lineage>
        <taxon>Bacteria</taxon>
        <taxon>Bacillati</taxon>
        <taxon>Actinomycetota</taxon>
        <taxon>Actinomycetes</taxon>
        <taxon>Kitasatosporales</taxon>
        <taxon>Streptomycetaceae</taxon>
        <taxon>Streptomyces</taxon>
    </lineage>
</organism>
<dbReference type="AlphaFoldDB" id="A0A5P2DPL4"/>
<dbReference type="Proteomes" id="UP000324101">
    <property type="component" value="Chromosome"/>
</dbReference>
<dbReference type="EMBL" id="CP029189">
    <property type="protein sequence ID" value="QES57132.1"/>
    <property type="molecule type" value="Genomic_DNA"/>
</dbReference>
<proteinExistence type="predicted"/>
<dbReference type="OrthoDB" id="4331723at2"/>
<name>A0A5P2DPL4_STRVZ</name>